<dbReference type="GO" id="GO:0050661">
    <property type="term" value="F:NADP binding"/>
    <property type="evidence" value="ECO:0007669"/>
    <property type="project" value="InterPro"/>
</dbReference>
<sequence>MAYEKDPTSNFHDVVIVGAGISGINAACRMKEQSSDRTFTVLEARDAIGGTWDLFRYPGIRSDSDLYTFGFQFSPWTEDRTIADGPSIKRYVTKTAATYGVDKHIKYRHKLLAANWSTDEQCWSLRVDVSGEEKYFHSRFVVFGTGYYDYNNALPVTIPGIENFQGKVVHPQFWPEKLDFENKNIVIIGSGATAVTLLPSLAKTAGHVTMLQRSPTYVISVPQKNGLAYWARKLFPSSWAHNIIRAQFFLLPFLYFKFCKAFPIAARKGLKKHAAEQLPKGYPLDPTFQPSYNPWDQRLCVSPDGDFYETLREGKADVVTGRIKQVTGTEIRLEGSDTVLHPDIIITATGLKLLWAGGAKISVDNEAIEIAKKHVWKGVMIEDVPNAALMMGYSNASWTLGSDASAQFVTRLLNRMKSERFSQAVPKVGKDTAMKDLPFLNLSSTYITEGKGHMPKAGDRRPWLPRSFYPRDLWEARFGNITQDMHYTRLST</sequence>
<dbReference type="OrthoDB" id="66881at2759"/>
<evidence type="ECO:0000256" key="4">
    <source>
        <dbReference type="ARBA" id="ARBA00022857"/>
    </source>
</evidence>
<dbReference type="SUPFAM" id="SSF51905">
    <property type="entry name" value="FAD/NAD(P)-binding domain"/>
    <property type="match status" value="2"/>
</dbReference>
<comment type="caution">
    <text evidence="7">The sequence shown here is derived from an EMBL/GenBank/DDBJ whole genome shotgun (WGS) entry which is preliminary data.</text>
</comment>
<name>A0A4U0XVF6_9PEZI</name>
<keyword evidence="4" id="KW-0521">NADP</keyword>
<reference evidence="7 8" key="1">
    <citation type="submission" date="2017-03" db="EMBL/GenBank/DDBJ databases">
        <title>Genomes of endolithic fungi from Antarctica.</title>
        <authorList>
            <person name="Coleine C."/>
            <person name="Masonjones S."/>
            <person name="Stajich J.E."/>
        </authorList>
    </citation>
    <scope>NUCLEOTIDE SEQUENCE [LARGE SCALE GENOMIC DNA]</scope>
    <source>
        <strain evidence="7 8">CCFEE 5187</strain>
    </source>
</reference>
<comment type="cofactor">
    <cofactor evidence="1">
        <name>FAD</name>
        <dbReference type="ChEBI" id="CHEBI:57692"/>
    </cofactor>
</comment>
<accession>A0A4U0XVF6</accession>
<dbReference type="PANTHER" id="PTHR43872">
    <property type="entry name" value="MONOOXYGENASE, PUTATIVE (AFU_ORTHOLOGUE AFUA_8G02570)-RELATED"/>
    <property type="match status" value="1"/>
</dbReference>
<dbReference type="FunFam" id="3.50.50.60:FF:000228">
    <property type="entry name" value="FAD-containing monooxygenase EthA"/>
    <property type="match status" value="1"/>
</dbReference>
<dbReference type="GO" id="GO:0004499">
    <property type="term" value="F:N,N-dimethylaniline monooxygenase activity"/>
    <property type="evidence" value="ECO:0007669"/>
    <property type="project" value="InterPro"/>
</dbReference>
<protein>
    <recommendedName>
        <fullName evidence="9">FAD-containing monooxygenase EthA</fullName>
    </recommendedName>
</protein>
<evidence type="ECO:0008006" key="9">
    <source>
        <dbReference type="Google" id="ProtNLM"/>
    </source>
</evidence>
<dbReference type="InterPro" id="IPR020946">
    <property type="entry name" value="Flavin_mOase-like"/>
</dbReference>
<evidence type="ECO:0000256" key="1">
    <source>
        <dbReference type="ARBA" id="ARBA00001974"/>
    </source>
</evidence>
<evidence type="ECO:0000256" key="5">
    <source>
        <dbReference type="ARBA" id="ARBA00023002"/>
    </source>
</evidence>
<dbReference type="Pfam" id="PF00743">
    <property type="entry name" value="FMO-like"/>
    <property type="match status" value="1"/>
</dbReference>
<dbReference type="STRING" id="331657.A0A4U0XVF6"/>
<evidence type="ECO:0000256" key="3">
    <source>
        <dbReference type="ARBA" id="ARBA00022827"/>
    </source>
</evidence>
<dbReference type="InterPro" id="IPR051820">
    <property type="entry name" value="FAD-binding_MO"/>
</dbReference>
<gene>
    <name evidence="7" type="ORF">B0A49_00636</name>
</gene>
<evidence type="ECO:0000313" key="7">
    <source>
        <dbReference type="EMBL" id="TKA81764.1"/>
    </source>
</evidence>
<evidence type="ECO:0000256" key="2">
    <source>
        <dbReference type="ARBA" id="ARBA00022630"/>
    </source>
</evidence>
<dbReference type="InterPro" id="IPR036188">
    <property type="entry name" value="FAD/NAD-bd_sf"/>
</dbReference>
<dbReference type="AlphaFoldDB" id="A0A4U0XVF6"/>
<keyword evidence="3" id="KW-0274">FAD</keyword>
<dbReference type="Proteomes" id="UP000308768">
    <property type="component" value="Unassembled WGS sequence"/>
</dbReference>
<proteinExistence type="predicted"/>
<dbReference type="Gene3D" id="3.50.50.60">
    <property type="entry name" value="FAD/NAD(P)-binding domain"/>
    <property type="match status" value="2"/>
</dbReference>
<keyword evidence="8" id="KW-1185">Reference proteome</keyword>
<organism evidence="7 8">
    <name type="scientific">Cryomyces minteri</name>
    <dbReference type="NCBI Taxonomy" id="331657"/>
    <lineage>
        <taxon>Eukaryota</taxon>
        <taxon>Fungi</taxon>
        <taxon>Dikarya</taxon>
        <taxon>Ascomycota</taxon>
        <taxon>Pezizomycotina</taxon>
        <taxon>Dothideomycetes</taxon>
        <taxon>Dothideomycetes incertae sedis</taxon>
        <taxon>Cryomyces</taxon>
    </lineage>
</organism>
<dbReference type="PANTHER" id="PTHR43872:SF1">
    <property type="entry name" value="MONOOXYGENASE, PUTATIVE (AFU_ORTHOLOGUE AFUA_8G02570)-RELATED"/>
    <property type="match status" value="1"/>
</dbReference>
<keyword evidence="5" id="KW-0560">Oxidoreductase</keyword>
<keyword evidence="6" id="KW-0503">Monooxygenase</keyword>
<dbReference type="GO" id="GO:0050660">
    <property type="term" value="F:flavin adenine dinucleotide binding"/>
    <property type="evidence" value="ECO:0007669"/>
    <property type="project" value="InterPro"/>
</dbReference>
<dbReference type="EMBL" id="NAJN01000015">
    <property type="protein sequence ID" value="TKA81764.1"/>
    <property type="molecule type" value="Genomic_DNA"/>
</dbReference>
<evidence type="ECO:0000313" key="8">
    <source>
        <dbReference type="Proteomes" id="UP000308768"/>
    </source>
</evidence>
<dbReference type="PRINTS" id="PR00411">
    <property type="entry name" value="PNDRDTASEI"/>
</dbReference>
<evidence type="ECO:0000256" key="6">
    <source>
        <dbReference type="ARBA" id="ARBA00023033"/>
    </source>
</evidence>
<keyword evidence="2" id="KW-0285">Flavoprotein</keyword>